<dbReference type="SUPFAM" id="SSF57850">
    <property type="entry name" value="RING/U-box"/>
    <property type="match status" value="1"/>
</dbReference>
<gene>
    <name evidence="8" type="ORF">ECRASSUSDP1_LOCUS7859</name>
</gene>
<evidence type="ECO:0000313" key="8">
    <source>
        <dbReference type="EMBL" id="CAI2366586.1"/>
    </source>
</evidence>
<keyword evidence="6" id="KW-0472">Membrane</keyword>
<feature type="transmembrane region" description="Helical" evidence="6">
    <location>
        <begin position="7"/>
        <end position="28"/>
    </location>
</feature>
<dbReference type="Proteomes" id="UP001295684">
    <property type="component" value="Unassembled WGS sequence"/>
</dbReference>
<evidence type="ECO:0000313" key="9">
    <source>
        <dbReference type="Proteomes" id="UP001295684"/>
    </source>
</evidence>
<keyword evidence="6" id="KW-0812">Transmembrane</keyword>
<evidence type="ECO:0000256" key="2">
    <source>
        <dbReference type="ARBA" id="ARBA00022771"/>
    </source>
</evidence>
<feature type="transmembrane region" description="Helical" evidence="6">
    <location>
        <begin position="48"/>
        <end position="79"/>
    </location>
</feature>
<evidence type="ECO:0000256" key="5">
    <source>
        <dbReference type="SAM" id="Coils"/>
    </source>
</evidence>
<feature type="coiled-coil region" evidence="5">
    <location>
        <begin position="156"/>
        <end position="187"/>
    </location>
</feature>
<evidence type="ECO:0000256" key="4">
    <source>
        <dbReference type="PROSITE-ProRule" id="PRU00175"/>
    </source>
</evidence>
<dbReference type="InterPro" id="IPR053238">
    <property type="entry name" value="RING-H2_zinc_finger"/>
</dbReference>
<accession>A0AAD1UEN2</accession>
<sequence length="265" mass="31848">MILKTGVILLAILRNLHISALFLINPYHYKFYGVKIWRKIVLFNPLQWYLLIINLLIIIVVQYIFIIIICPFLCILVFLRRIKKQWIETDASECDQQDINEHAQSREDLREPVRFNEERKETQIIPVVLEEEGVFPPVQMNNIKDPSKRRRKADGNQCFMNQMDMFRRNLEEIRRREENNMKNSDEESYDCRDSITYDRKSIQNMLQEDIDALKKTGLKCSICLEEMEKDHRFFALSCAHLFHKECIQNWFDRGHRTCPNCKHKH</sequence>
<keyword evidence="3" id="KW-0862">Zinc</keyword>
<dbReference type="PANTHER" id="PTHR14155:SF627">
    <property type="entry name" value="OS06G0192800 PROTEIN"/>
    <property type="match status" value="1"/>
</dbReference>
<reference evidence="8" key="1">
    <citation type="submission" date="2023-07" db="EMBL/GenBank/DDBJ databases">
        <authorList>
            <consortium name="AG Swart"/>
            <person name="Singh M."/>
            <person name="Singh A."/>
            <person name="Seah K."/>
            <person name="Emmerich C."/>
        </authorList>
    </citation>
    <scope>NUCLEOTIDE SEQUENCE</scope>
    <source>
        <strain evidence="8">DP1</strain>
    </source>
</reference>
<keyword evidence="9" id="KW-1185">Reference proteome</keyword>
<feature type="domain" description="RING-type" evidence="7">
    <location>
        <begin position="220"/>
        <end position="262"/>
    </location>
</feature>
<comment type="caution">
    <text evidence="8">The sequence shown here is derived from an EMBL/GenBank/DDBJ whole genome shotgun (WGS) entry which is preliminary data.</text>
</comment>
<keyword evidence="1" id="KW-0479">Metal-binding</keyword>
<keyword evidence="6" id="KW-1133">Transmembrane helix</keyword>
<dbReference type="InterPro" id="IPR013083">
    <property type="entry name" value="Znf_RING/FYVE/PHD"/>
</dbReference>
<dbReference type="PANTHER" id="PTHR14155">
    <property type="entry name" value="RING FINGER DOMAIN-CONTAINING"/>
    <property type="match status" value="1"/>
</dbReference>
<dbReference type="EMBL" id="CAMPGE010007672">
    <property type="protein sequence ID" value="CAI2366586.1"/>
    <property type="molecule type" value="Genomic_DNA"/>
</dbReference>
<keyword evidence="2 4" id="KW-0863">Zinc-finger</keyword>
<dbReference type="InterPro" id="IPR001841">
    <property type="entry name" value="Znf_RING"/>
</dbReference>
<dbReference type="AlphaFoldDB" id="A0AAD1UEN2"/>
<evidence type="ECO:0000256" key="1">
    <source>
        <dbReference type="ARBA" id="ARBA00022723"/>
    </source>
</evidence>
<dbReference type="GO" id="GO:0008270">
    <property type="term" value="F:zinc ion binding"/>
    <property type="evidence" value="ECO:0007669"/>
    <property type="project" value="UniProtKB-KW"/>
</dbReference>
<evidence type="ECO:0000256" key="3">
    <source>
        <dbReference type="ARBA" id="ARBA00022833"/>
    </source>
</evidence>
<dbReference type="Pfam" id="PF13639">
    <property type="entry name" value="zf-RING_2"/>
    <property type="match status" value="1"/>
</dbReference>
<name>A0AAD1UEN2_EUPCR</name>
<organism evidence="8 9">
    <name type="scientific">Euplotes crassus</name>
    <dbReference type="NCBI Taxonomy" id="5936"/>
    <lineage>
        <taxon>Eukaryota</taxon>
        <taxon>Sar</taxon>
        <taxon>Alveolata</taxon>
        <taxon>Ciliophora</taxon>
        <taxon>Intramacronucleata</taxon>
        <taxon>Spirotrichea</taxon>
        <taxon>Hypotrichia</taxon>
        <taxon>Euplotida</taxon>
        <taxon>Euplotidae</taxon>
        <taxon>Moneuplotes</taxon>
    </lineage>
</organism>
<dbReference type="PROSITE" id="PS50089">
    <property type="entry name" value="ZF_RING_2"/>
    <property type="match status" value="1"/>
</dbReference>
<evidence type="ECO:0000259" key="7">
    <source>
        <dbReference type="PROSITE" id="PS50089"/>
    </source>
</evidence>
<dbReference type="Gene3D" id="3.30.40.10">
    <property type="entry name" value="Zinc/RING finger domain, C3HC4 (zinc finger)"/>
    <property type="match status" value="1"/>
</dbReference>
<evidence type="ECO:0000256" key="6">
    <source>
        <dbReference type="SAM" id="Phobius"/>
    </source>
</evidence>
<protein>
    <recommendedName>
        <fullName evidence="7">RING-type domain-containing protein</fullName>
    </recommendedName>
</protein>
<dbReference type="SMART" id="SM00184">
    <property type="entry name" value="RING"/>
    <property type="match status" value="1"/>
</dbReference>
<keyword evidence="5" id="KW-0175">Coiled coil</keyword>
<proteinExistence type="predicted"/>